<comment type="caution">
    <text evidence="1">The sequence shown here is derived from an EMBL/GenBank/DDBJ whole genome shotgun (WGS) entry which is preliminary data.</text>
</comment>
<dbReference type="Proteomes" id="UP000499080">
    <property type="component" value="Unassembled WGS sequence"/>
</dbReference>
<protein>
    <submittedName>
        <fullName evidence="1">Uncharacterized protein</fullName>
    </submittedName>
</protein>
<accession>A0A4Y2PQJ0</accession>
<keyword evidence="2" id="KW-1185">Reference proteome</keyword>
<dbReference type="AlphaFoldDB" id="A0A4Y2PQJ0"/>
<reference evidence="1 2" key="1">
    <citation type="journal article" date="2019" name="Sci. Rep.">
        <title>Orb-weaving spider Araneus ventricosus genome elucidates the spidroin gene catalogue.</title>
        <authorList>
            <person name="Kono N."/>
            <person name="Nakamura H."/>
            <person name="Ohtoshi R."/>
            <person name="Moran D.A.P."/>
            <person name="Shinohara A."/>
            <person name="Yoshida Y."/>
            <person name="Fujiwara M."/>
            <person name="Mori M."/>
            <person name="Tomita M."/>
            <person name="Arakawa K."/>
        </authorList>
    </citation>
    <scope>NUCLEOTIDE SEQUENCE [LARGE SCALE GENOMIC DNA]</scope>
</reference>
<evidence type="ECO:0000313" key="1">
    <source>
        <dbReference type="EMBL" id="GBN53193.1"/>
    </source>
</evidence>
<name>A0A4Y2PQJ0_ARAVE</name>
<organism evidence="1 2">
    <name type="scientific">Araneus ventricosus</name>
    <name type="common">Orbweaver spider</name>
    <name type="synonym">Epeira ventricosa</name>
    <dbReference type="NCBI Taxonomy" id="182803"/>
    <lineage>
        <taxon>Eukaryota</taxon>
        <taxon>Metazoa</taxon>
        <taxon>Ecdysozoa</taxon>
        <taxon>Arthropoda</taxon>
        <taxon>Chelicerata</taxon>
        <taxon>Arachnida</taxon>
        <taxon>Araneae</taxon>
        <taxon>Araneomorphae</taxon>
        <taxon>Entelegynae</taxon>
        <taxon>Araneoidea</taxon>
        <taxon>Araneidae</taxon>
        <taxon>Araneus</taxon>
    </lineage>
</organism>
<proteinExistence type="predicted"/>
<gene>
    <name evidence="1" type="ORF">AVEN_210770_1</name>
</gene>
<evidence type="ECO:0000313" key="2">
    <source>
        <dbReference type="Proteomes" id="UP000499080"/>
    </source>
</evidence>
<dbReference type="EMBL" id="BGPR01011834">
    <property type="protein sequence ID" value="GBN53193.1"/>
    <property type="molecule type" value="Genomic_DNA"/>
</dbReference>
<sequence length="179" mass="20369">MRKGELICSLRQRVKKSNGFFSLHYLRYGNCVSTFHVSGKFHRHNVRIWGSENPNASVEHERESLTLSCVSTFHVSGKFHRHNVRIWGSQNPNASVEHERESLTLSCVSTFHVSGKFHRHNVRIWGSQNPNASVEHERENLTLIERSVSVISSESLSVLLICIRGIDLVTCASVFPAYL</sequence>